<dbReference type="EMBL" id="BMMP01000009">
    <property type="protein sequence ID" value="GGO50839.1"/>
    <property type="molecule type" value="Genomic_DNA"/>
</dbReference>
<evidence type="ECO:0000313" key="2">
    <source>
        <dbReference type="EMBL" id="GGO50839.1"/>
    </source>
</evidence>
<name>A0ABQ2MIS0_9ACTN</name>
<protein>
    <submittedName>
        <fullName evidence="2">Uncharacterized protein</fullName>
    </submittedName>
</protein>
<accession>A0ABQ2MIS0</accession>
<feature type="region of interest" description="Disordered" evidence="1">
    <location>
        <begin position="63"/>
        <end position="95"/>
    </location>
</feature>
<dbReference type="Proteomes" id="UP000631535">
    <property type="component" value="Unassembled WGS sequence"/>
</dbReference>
<keyword evidence="3" id="KW-1185">Reference proteome</keyword>
<proteinExistence type="predicted"/>
<evidence type="ECO:0000256" key="1">
    <source>
        <dbReference type="SAM" id="MobiDB-lite"/>
    </source>
</evidence>
<gene>
    <name evidence="2" type="ORF">GCM10012287_31520</name>
</gene>
<comment type="caution">
    <text evidence="2">The sequence shown here is derived from an EMBL/GenBank/DDBJ whole genome shotgun (WGS) entry which is preliminary data.</text>
</comment>
<organism evidence="2 3">
    <name type="scientific">Streptomyces daqingensis</name>
    <dbReference type="NCBI Taxonomy" id="1472640"/>
    <lineage>
        <taxon>Bacteria</taxon>
        <taxon>Bacillati</taxon>
        <taxon>Actinomycetota</taxon>
        <taxon>Actinomycetes</taxon>
        <taxon>Kitasatosporales</taxon>
        <taxon>Streptomycetaceae</taxon>
        <taxon>Streptomyces</taxon>
    </lineage>
</organism>
<sequence>MADRDTFILPCGPCLRISPRAPFRPSLAGYCPPGPSSLGMTLSLTAASGAAAQVAEGEFQCPDGDFPSFPEHAKGSPGGPEMGGAVLTARQLPIK</sequence>
<reference evidence="3" key="1">
    <citation type="journal article" date="2019" name="Int. J. Syst. Evol. Microbiol.">
        <title>The Global Catalogue of Microorganisms (GCM) 10K type strain sequencing project: providing services to taxonomists for standard genome sequencing and annotation.</title>
        <authorList>
            <consortium name="The Broad Institute Genomics Platform"/>
            <consortium name="The Broad Institute Genome Sequencing Center for Infectious Disease"/>
            <person name="Wu L."/>
            <person name="Ma J."/>
        </authorList>
    </citation>
    <scope>NUCLEOTIDE SEQUENCE [LARGE SCALE GENOMIC DNA]</scope>
    <source>
        <strain evidence="3">CGMCC 4.7178</strain>
    </source>
</reference>
<evidence type="ECO:0000313" key="3">
    <source>
        <dbReference type="Proteomes" id="UP000631535"/>
    </source>
</evidence>